<evidence type="ECO:0000256" key="6">
    <source>
        <dbReference type="ARBA" id="ARBA00023187"/>
    </source>
</evidence>
<dbReference type="AlphaFoldDB" id="A0A183E8T4"/>
<keyword evidence="5" id="KW-0175">Coiled coil</keyword>
<reference evidence="11" key="1">
    <citation type="submission" date="2016-06" db="UniProtKB">
        <authorList>
            <consortium name="WormBaseParasite"/>
        </authorList>
    </citation>
    <scope>IDENTIFICATION</scope>
</reference>
<feature type="compositionally biased region" description="Basic and acidic residues" evidence="8">
    <location>
        <begin position="196"/>
        <end position="216"/>
    </location>
</feature>
<feature type="region of interest" description="Disordered" evidence="8">
    <location>
        <begin position="298"/>
        <end position="326"/>
    </location>
</feature>
<dbReference type="OrthoDB" id="21123at2759"/>
<organism evidence="11">
    <name type="scientific">Gongylonema pulchrum</name>
    <dbReference type="NCBI Taxonomy" id="637853"/>
    <lineage>
        <taxon>Eukaryota</taxon>
        <taxon>Metazoa</taxon>
        <taxon>Ecdysozoa</taxon>
        <taxon>Nematoda</taxon>
        <taxon>Chromadorea</taxon>
        <taxon>Rhabditida</taxon>
        <taxon>Spirurina</taxon>
        <taxon>Spiruromorpha</taxon>
        <taxon>Spiruroidea</taxon>
        <taxon>Gongylonematidae</taxon>
        <taxon>Gongylonema</taxon>
    </lineage>
</organism>
<dbReference type="Pfam" id="PF12542">
    <property type="entry name" value="CWC25"/>
    <property type="match status" value="1"/>
</dbReference>
<evidence type="ECO:0000313" key="9">
    <source>
        <dbReference type="EMBL" id="VDN29681.1"/>
    </source>
</evidence>
<keyword evidence="6" id="KW-0508">mRNA splicing</keyword>
<comment type="subcellular location">
    <subcellularLocation>
        <location evidence="1">Nucleus</location>
    </subcellularLocation>
</comment>
<dbReference type="PANTHER" id="PTHR16196">
    <property type="entry name" value="CELL CYCLE CONTROL PROTEIN CWF25"/>
    <property type="match status" value="1"/>
</dbReference>
<keyword evidence="7" id="KW-0539">Nucleus</keyword>
<evidence type="ECO:0000256" key="5">
    <source>
        <dbReference type="ARBA" id="ARBA00023054"/>
    </source>
</evidence>
<evidence type="ECO:0000313" key="10">
    <source>
        <dbReference type="Proteomes" id="UP000271098"/>
    </source>
</evidence>
<comment type="similarity">
    <text evidence="2">Belongs to the CWC25 family.</text>
</comment>
<evidence type="ECO:0000256" key="8">
    <source>
        <dbReference type="SAM" id="MobiDB-lite"/>
    </source>
</evidence>
<evidence type="ECO:0000256" key="3">
    <source>
        <dbReference type="ARBA" id="ARBA00022664"/>
    </source>
</evidence>
<dbReference type="WBParaSite" id="GPUH_0001739701-mRNA-1">
    <property type="protein sequence ID" value="GPUH_0001739701-mRNA-1"/>
    <property type="gene ID" value="GPUH_0001739701"/>
</dbReference>
<name>A0A183E8T4_9BILA</name>
<protein>
    <submittedName>
        <fullName evidence="11">Pre-mRNA-splicing factor CWC25 homolog</fullName>
    </submittedName>
</protein>
<keyword evidence="3" id="KW-0507">mRNA processing</keyword>
<dbReference type="Proteomes" id="UP000271098">
    <property type="component" value="Unassembled WGS sequence"/>
</dbReference>
<feature type="region of interest" description="Disordered" evidence="8">
    <location>
        <begin position="125"/>
        <end position="243"/>
    </location>
</feature>
<feature type="compositionally biased region" description="Basic and acidic residues" evidence="8">
    <location>
        <begin position="149"/>
        <end position="162"/>
    </location>
</feature>
<evidence type="ECO:0000256" key="2">
    <source>
        <dbReference type="ARBA" id="ARBA00006695"/>
    </source>
</evidence>
<evidence type="ECO:0000256" key="1">
    <source>
        <dbReference type="ARBA" id="ARBA00004123"/>
    </source>
</evidence>
<sequence length="326" mass="37682">MADGDRAAPMNDAQLRWIYEGTKSLVNREDYLLGKKVDRNFELYSDVVVKEKEGGFEAVQKPRISVSSGDGAGVSSKISNLQLDVVRTEDPLVAIKMKEEQIRQEKMENPLVKLKMQRLLRKAMEKKEKKRLKKLKMKEKKKRKHRHKSGGDSDREDVKEPKAANALQRDTHIPAHLRPRSSASGSEDEQCSSRSGSEKHGLSKTTKRGESEKEHFGNPYELIKKRPATSYKKPEKRQLTEKEMEAKRREMMENADWRDKVRVHNIGKNARRDEEEDKRNEGKIANFIRPLLNSAASRMSMEQQLKSHRKGLQRTCGFTEQKFAKR</sequence>
<dbReference type="GO" id="GO:0000398">
    <property type="term" value="P:mRNA splicing, via spliceosome"/>
    <property type="evidence" value="ECO:0007669"/>
    <property type="project" value="TreeGrafter"/>
</dbReference>
<proteinExistence type="inferred from homology"/>
<evidence type="ECO:0000313" key="11">
    <source>
        <dbReference type="WBParaSite" id="GPUH_0001739701-mRNA-1"/>
    </source>
</evidence>
<dbReference type="EMBL" id="UYRT01085092">
    <property type="protein sequence ID" value="VDN29681.1"/>
    <property type="molecule type" value="Genomic_DNA"/>
</dbReference>
<accession>A0A183E8T4</accession>
<gene>
    <name evidence="9" type="ORF">GPUH_LOCUS17376</name>
</gene>
<dbReference type="InterPro" id="IPR051376">
    <property type="entry name" value="CWC25_splicing_factor"/>
</dbReference>
<reference evidence="9 10" key="2">
    <citation type="submission" date="2018-11" db="EMBL/GenBank/DDBJ databases">
        <authorList>
            <consortium name="Pathogen Informatics"/>
        </authorList>
    </citation>
    <scope>NUCLEOTIDE SEQUENCE [LARGE SCALE GENOMIC DNA]</scope>
</reference>
<feature type="compositionally biased region" description="Basic residues" evidence="8">
    <location>
        <begin position="128"/>
        <end position="148"/>
    </location>
</feature>
<feature type="compositionally biased region" description="Basic and acidic residues" evidence="8">
    <location>
        <begin position="232"/>
        <end position="243"/>
    </location>
</feature>
<evidence type="ECO:0000256" key="7">
    <source>
        <dbReference type="ARBA" id="ARBA00023242"/>
    </source>
</evidence>
<dbReference type="PANTHER" id="PTHR16196:SF0">
    <property type="entry name" value="PRE-MRNA-SPLICING FACTOR CWC25 HOMOLOG"/>
    <property type="match status" value="1"/>
</dbReference>
<evidence type="ECO:0000256" key="4">
    <source>
        <dbReference type="ARBA" id="ARBA00022728"/>
    </source>
</evidence>
<keyword evidence="4" id="KW-0747">Spliceosome</keyword>
<keyword evidence="10" id="KW-1185">Reference proteome</keyword>
<dbReference type="InterPro" id="IPR022209">
    <property type="entry name" value="CWC25"/>
</dbReference>
<dbReference type="GO" id="GO:0005684">
    <property type="term" value="C:U2-type spliceosomal complex"/>
    <property type="evidence" value="ECO:0007669"/>
    <property type="project" value="TreeGrafter"/>
</dbReference>